<evidence type="ECO:0000256" key="3">
    <source>
        <dbReference type="ARBA" id="ARBA00022553"/>
    </source>
</evidence>
<feature type="region of interest" description="Disordered" evidence="11">
    <location>
        <begin position="257"/>
        <end position="416"/>
    </location>
</feature>
<dbReference type="GO" id="GO:0005730">
    <property type="term" value="C:nucleolus"/>
    <property type="evidence" value="ECO:0007669"/>
    <property type="project" value="UniProtKB-SubCell"/>
</dbReference>
<evidence type="ECO:0000313" key="13">
    <source>
        <dbReference type="EMBL" id="RXW16458.1"/>
    </source>
</evidence>
<dbReference type="Gene3D" id="3.40.50.1820">
    <property type="entry name" value="alpha/beta hydrolase"/>
    <property type="match status" value="1"/>
</dbReference>
<keyword evidence="4" id="KW-0832">Ubl conjugation</keyword>
<dbReference type="InterPro" id="IPR000073">
    <property type="entry name" value="AB_hydrolase_1"/>
</dbReference>
<dbReference type="Proteomes" id="UP000290288">
    <property type="component" value="Unassembled WGS sequence"/>
</dbReference>
<reference evidence="13 14" key="1">
    <citation type="submission" date="2019-01" db="EMBL/GenBank/DDBJ databases">
        <title>Draft genome sequence of Psathyrella aberdarensis IHI B618.</title>
        <authorList>
            <person name="Buettner E."/>
            <person name="Kellner H."/>
        </authorList>
    </citation>
    <scope>NUCLEOTIDE SEQUENCE [LARGE SCALE GENOMIC DNA]</scope>
    <source>
        <strain evidence="13 14">IHI B618</strain>
    </source>
</reference>
<evidence type="ECO:0000256" key="11">
    <source>
        <dbReference type="SAM" id="MobiDB-lite"/>
    </source>
</evidence>
<comment type="function">
    <text evidence="8">Regulates cellular senescence through inhibition of PTEN translation. Acts as a pro-apoptotic regulator in response to DNA damage.</text>
</comment>
<accession>A0A4V1Q2W0</accession>
<protein>
    <recommendedName>
        <fullName evidence="10">Ribosomal L1 domain-containing protein 1</fullName>
    </recommendedName>
</protein>
<feature type="compositionally biased region" description="Low complexity" evidence="11">
    <location>
        <begin position="343"/>
        <end position="363"/>
    </location>
</feature>
<dbReference type="InterPro" id="IPR023674">
    <property type="entry name" value="Ribosomal_uL1-like"/>
</dbReference>
<dbReference type="CDD" id="cd00403">
    <property type="entry name" value="Ribosomal_L1"/>
    <property type="match status" value="1"/>
</dbReference>
<dbReference type="EMBL" id="SDEE01000435">
    <property type="protein sequence ID" value="RXW16458.1"/>
    <property type="molecule type" value="Genomic_DNA"/>
</dbReference>
<dbReference type="SUPFAM" id="SSF56808">
    <property type="entry name" value="Ribosomal protein L1"/>
    <property type="match status" value="1"/>
</dbReference>
<evidence type="ECO:0000256" key="6">
    <source>
        <dbReference type="ARBA" id="ARBA00023054"/>
    </source>
</evidence>
<dbReference type="Gene3D" id="3.40.50.790">
    <property type="match status" value="1"/>
</dbReference>
<evidence type="ECO:0000313" key="14">
    <source>
        <dbReference type="Proteomes" id="UP000290288"/>
    </source>
</evidence>
<evidence type="ECO:0000256" key="1">
    <source>
        <dbReference type="ARBA" id="ARBA00004604"/>
    </source>
</evidence>
<feature type="compositionally biased region" description="Acidic residues" evidence="11">
    <location>
        <begin position="295"/>
        <end position="305"/>
    </location>
</feature>
<keyword evidence="7" id="KW-0539">Nucleus</keyword>
<dbReference type="STRING" id="2316362.A0A4V1Q2W0"/>
<evidence type="ECO:0000256" key="5">
    <source>
        <dbReference type="ARBA" id="ARBA00022990"/>
    </source>
</evidence>
<keyword evidence="5" id="KW-0007">Acetylation</keyword>
<evidence type="ECO:0000259" key="12">
    <source>
        <dbReference type="Pfam" id="PF12697"/>
    </source>
</evidence>
<evidence type="ECO:0000256" key="10">
    <source>
        <dbReference type="ARBA" id="ARBA00070787"/>
    </source>
</evidence>
<sequence length="710" mass="78328">MAKDELIGDHVSVKQCRLAIDALHAHASKRQAKIEEEQLLPGKEPNIWLNVTVKKIPPGHRIKPVKVPIAYPLVDPRTTPICLITKDPQRQYKDLLESHNIKFISRVVGIEKLKGKFKPFEARRALLKENGMFLADERVVPLLPKLLGRKWFDAKKQPIPVCLTRKDLKGELERAITSTYMNQNQGTCTAIKIGVLSQKPVQVLANLQKALPVIAANIKDGWENIQSLHIKTNSSVSLPIWSCALDASEEGRWHGLEGVSEDESGGDWEGVDEEEEVAADKKSKKSTGKKRPSESDDDEGSEEEEQPKKRAKNAHNESTTKSKQKIKGVELSSAKNDSNSRPTSKSGVTQSSSSKAVISSQAKGSIKPQNSSEKAAKEKAKPLTSPVSGEDKPGKVASSVKAKKGSKSAAISAPHQLDQMATRVSTKLTIPHPNEAGCDLVGTLEQVSPGEPTQGRKIALILHGTLGHKDYLFQKRLALGLPLDSFRFDFRGNHESGGTWKQGALHEDIEDLQVVVDYLKSQYGYAVDLVVGHSRGSIVGFRWIATTEDGRKVSAYVNVSGRYRMELIRENPQGKVWQESFQKQGYHTWDVTVARKVVHAKVTPADLASFTAWDTSFVRTQFPQQTDVLTLHGLQDKIVPPYDAVIYAQALSNRTPGTHTLHFVEHGDHNFTGIPDEVVDVVLRWWEARAKGNLKTGISMAGVHSGNSKL</sequence>
<gene>
    <name evidence="13" type="ORF">EST38_g9387</name>
</gene>
<dbReference type="Pfam" id="PF12697">
    <property type="entry name" value="Abhydrolase_6"/>
    <property type="match status" value="1"/>
</dbReference>
<keyword evidence="6" id="KW-0175">Coiled coil</keyword>
<dbReference type="InterPro" id="IPR016095">
    <property type="entry name" value="Ribosomal_uL1_3-a/b-sand"/>
</dbReference>
<evidence type="ECO:0000256" key="4">
    <source>
        <dbReference type="ARBA" id="ARBA00022843"/>
    </source>
</evidence>
<dbReference type="SUPFAM" id="SSF53474">
    <property type="entry name" value="alpha/beta-Hydrolases"/>
    <property type="match status" value="1"/>
</dbReference>
<feature type="domain" description="AB hydrolase-1" evidence="12">
    <location>
        <begin position="460"/>
        <end position="680"/>
    </location>
</feature>
<dbReference type="OrthoDB" id="9988524at2759"/>
<dbReference type="FunFam" id="3.40.50.790:FF:000004">
    <property type="entry name" value="Ribosomal L1 domain-containing 1-like 1"/>
    <property type="match status" value="1"/>
</dbReference>
<keyword evidence="14" id="KW-1185">Reference proteome</keyword>
<comment type="caution">
    <text evidence="13">The sequence shown here is derived from an EMBL/GenBank/DDBJ whole genome shotgun (WGS) entry which is preliminary data.</text>
</comment>
<keyword evidence="3" id="KW-0597">Phosphoprotein</keyword>
<evidence type="ECO:0000256" key="7">
    <source>
        <dbReference type="ARBA" id="ARBA00023242"/>
    </source>
</evidence>
<feature type="compositionally biased region" description="Polar residues" evidence="11">
    <location>
        <begin position="333"/>
        <end position="342"/>
    </location>
</feature>
<feature type="compositionally biased region" description="Acidic residues" evidence="11">
    <location>
        <begin position="259"/>
        <end position="277"/>
    </location>
</feature>
<proteinExistence type="inferred from homology"/>
<name>A0A4V1Q2W0_9AGAR</name>
<dbReference type="InterPro" id="IPR029058">
    <property type="entry name" value="AB_hydrolase_fold"/>
</dbReference>
<keyword evidence="2" id="KW-1017">Isopeptide bond</keyword>
<evidence type="ECO:0000256" key="8">
    <source>
        <dbReference type="ARBA" id="ARBA00054167"/>
    </source>
</evidence>
<evidence type="ECO:0000256" key="9">
    <source>
        <dbReference type="ARBA" id="ARBA00061550"/>
    </source>
</evidence>
<evidence type="ECO:0000256" key="2">
    <source>
        <dbReference type="ARBA" id="ARBA00022499"/>
    </source>
</evidence>
<dbReference type="AlphaFoldDB" id="A0A4V1Q2W0"/>
<comment type="subcellular location">
    <subcellularLocation>
        <location evidence="1">Nucleus</location>
        <location evidence="1">Nucleolus</location>
    </subcellularLocation>
</comment>
<dbReference type="InterPro" id="IPR028364">
    <property type="entry name" value="Ribosomal_uL1/biogenesis"/>
</dbReference>
<organism evidence="13 14">
    <name type="scientific">Candolleomyces aberdarensis</name>
    <dbReference type="NCBI Taxonomy" id="2316362"/>
    <lineage>
        <taxon>Eukaryota</taxon>
        <taxon>Fungi</taxon>
        <taxon>Dikarya</taxon>
        <taxon>Basidiomycota</taxon>
        <taxon>Agaricomycotina</taxon>
        <taxon>Agaricomycetes</taxon>
        <taxon>Agaricomycetidae</taxon>
        <taxon>Agaricales</taxon>
        <taxon>Agaricineae</taxon>
        <taxon>Psathyrellaceae</taxon>
        <taxon>Candolleomyces</taxon>
    </lineage>
</organism>
<dbReference type="Pfam" id="PF00687">
    <property type="entry name" value="Ribosomal_L1"/>
    <property type="match status" value="1"/>
</dbReference>
<comment type="similarity">
    <text evidence="9">Belongs to the universal ribosomal protein uL1 family. Highly divergent.</text>
</comment>